<organism evidence="1">
    <name type="scientific">Oryza sativa subsp. japonica</name>
    <name type="common">Rice</name>
    <dbReference type="NCBI Taxonomy" id="39947"/>
    <lineage>
        <taxon>Eukaryota</taxon>
        <taxon>Viridiplantae</taxon>
        <taxon>Streptophyta</taxon>
        <taxon>Embryophyta</taxon>
        <taxon>Tracheophyta</taxon>
        <taxon>Spermatophyta</taxon>
        <taxon>Magnoliopsida</taxon>
        <taxon>Liliopsida</taxon>
        <taxon>Poales</taxon>
        <taxon>Poaceae</taxon>
        <taxon>BOP clade</taxon>
        <taxon>Oryzoideae</taxon>
        <taxon>Oryzeae</taxon>
        <taxon>Oryzinae</taxon>
        <taxon>Oryza</taxon>
        <taxon>Oryza sativa</taxon>
    </lineage>
</organism>
<proteinExistence type="predicted"/>
<dbReference type="AlphaFoldDB" id="Q339X8"/>
<evidence type="ECO:0000313" key="1">
    <source>
        <dbReference type="EMBL" id="ABB47149.2"/>
    </source>
</evidence>
<name>Q339X8_ORYSJ</name>
<accession>Q339X8</accession>
<reference evidence="1" key="2">
    <citation type="submission" date="2003-05" db="EMBL/GenBank/DDBJ databases">
        <authorList>
            <person name="Buell C.R."/>
            <person name="Wing R.A."/>
            <person name="McCombie W.R."/>
            <person name="Messing J."/>
            <person name="Yuan Q."/>
            <person name="Ouyang S."/>
        </authorList>
    </citation>
    <scope>NUCLEOTIDE SEQUENCE</scope>
</reference>
<gene>
    <name evidence="1" type="ordered locus">LOC_Os10g17530</name>
</gene>
<dbReference type="EMBL" id="DP000086">
    <property type="protein sequence ID" value="ABB47149.2"/>
    <property type="molecule type" value="Genomic_DNA"/>
</dbReference>
<protein>
    <submittedName>
        <fullName evidence="1">Retrotransposon protein, putative, unclassified</fullName>
    </submittedName>
</protein>
<sequence length="216" mass="25322">MAIVLILIGGVKFSDFARMRKKLPMHERLGPIHQDYFEEKAEDKPRVRNPQCCPYGIFTKNKKRRVQRMRNREQMQEIEEEIDNRLKRTKEWWVKSKVVPADEVRADKTKDQASSSINMVFVLPAEYNAKQAGDDVFEESLAKLRHYLLSNECTVVCKADVVRYMLTAPVLKRRIGKWILDLTEFDLRYESTKAVKGQTVADFIVEYRNDSLGYVE</sequence>
<reference evidence="1" key="3">
    <citation type="submission" date="2006-07" db="EMBL/GenBank/DDBJ databases">
        <authorList>
            <person name="Buell R."/>
        </authorList>
    </citation>
    <scope>NUCLEOTIDE SEQUENCE</scope>
</reference>
<reference evidence="1" key="1">
    <citation type="journal article" date="2003" name="Science">
        <title>In-depth view of structure, activity, and evolution of rice chromosome 10.</title>
        <authorList>
            <consortium name="Rice Chromosome 10 Sequencing Consortium"/>
        </authorList>
    </citation>
    <scope>NUCLEOTIDE SEQUENCE [LARGE SCALE GENOMIC DNA]</scope>
</reference>